<keyword evidence="2" id="KW-1185">Reference proteome</keyword>
<comment type="caution">
    <text evidence="1">The sequence shown here is derived from an EMBL/GenBank/DDBJ whole genome shotgun (WGS) entry which is preliminary data.</text>
</comment>
<reference evidence="1 2" key="1">
    <citation type="submission" date="2019-05" db="EMBL/GenBank/DDBJ databases">
        <title>Another draft genome of Portunus trituberculatus and its Hox gene families provides insights of decapod evolution.</title>
        <authorList>
            <person name="Jeong J.-H."/>
            <person name="Song I."/>
            <person name="Kim S."/>
            <person name="Choi T."/>
            <person name="Kim D."/>
            <person name="Ryu S."/>
            <person name="Kim W."/>
        </authorList>
    </citation>
    <scope>NUCLEOTIDE SEQUENCE [LARGE SCALE GENOMIC DNA]</scope>
    <source>
        <tissue evidence="1">Muscle</tissue>
    </source>
</reference>
<sequence>MLVSWRCELHGKDEGRVGRRAAEAVVREAGEGGWRRARATLPDVVHQRVFLLGPPSHAGPQVTVIAVAGASRYGTCTGSAKIGSPSASLLRRWCRPEQAVKEWVFLVGFCLADGG</sequence>
<evidence type="ECO:0000313" key="2">
    <source>
        <dbReference type="Proteomes" id="UP000324222"/>
    </source>
</evidence>
<proteinExistence type="predicted"/>
<dbReference type="EMBL" id="VSRR010061599">
    <property type="protein sequence ID" value="MPC83127.1"/>
    <property type="molecule type" value="Genomic_DNA"/>
</dbReference>
<organism evidence="1 2">
    <name type="scientific">Portunus trituberculatus</name>
    <name type="common">Swimming crab</name>
    <name type="synonym">Neptunus trituberculatus</name>
    <dbReference type="NCBI Taxonomy" id="210409"/>
    <lineage>
        <taxon>Eukaryota</taxon>
        <taxon>Metazoa</taxon>
        <taxon>Ecdysozoa</taxon>
        <taxon>Arthropoda</taxon>
        <taxon>Crustacea</taxon>
        <taxon>Multicrustacea</taxon>
        <taxon>Malacostraca</taxon>
        <taxon>Eumalacostraca</taxon>
        <taxon>Eucarida</taxon>
        <taxon>Decapoda</taxon>
        <taxon>Pleocyemata</taxon>
        <taxon>Brachyura</taxon>
        <taxon>Eubrachyura</taxon>
        <taxon>Portunoidea</taxon>
        <taxon>Portunidae</taxon>
        <taxon>Portuninae</taxon>
        <taxon>Portunus</taxon>
    </lineage>
</organism>
<dbReference type="AlphaFoldDB" id="A0A5B7IN17"/>
<evidence type="ECO:0000313" key="1">
    <source>
        <dbReference type="EMBL" id="MPC83127.1"/>
    </source>
</evidence>
<name>A0A5B7IN17_PORTR</name>
<accession>A0A5B7IN17</accession>
<dbReference type="Proteomes" id="UP000324222">
    <property type="component" value="Unassembled WGS sequence"/>
</dbReference>
<protein>
    <submittedName>
        <fullName evidence="1">Uncharacterized protein</fullName>
    </submittedName>
</protein>
<gene>
    <name evidence="1" type="ORF">E2C01_077820</name>
</gene>